<dbReference type="EMBL" id="CP036432">
    <property type="protein sequence ID" value="QDV85861.1"/>
    <property type="molecule type" value="Genomic_DNA"/>
</dbReference>
<reference evidence="1 2" key="1">
    <citation type="submission" date="2019-02" db="EMBL/GenBank/DDBJ databases">
        <title>Deep-cultivation of Planctomycetes and their phenomic and genomic characterization uncovers novel biology.</title>
        <authorList>
            <person name="Wiegand S."/>
            <person name="Jogler M."/>
            <person name="Boedeker C."/>
            <person name="Pinto D."/>
            <person name="Vollmers J."/>
            <person name="Rivas-Marin E."/>
            <person name="Kohn T."/>
            <person name="Peeters S.H."/>
            <person name="Heuer A."/>
            <person name="Rast P."/>
            <person name="Oberbeckmann S."/>
            <person name="Bunk B."/>
            <person name="Jeske O."/>
            <person name="Meyerdierks A."/>
            <person name="Storesund J.E."/>
            <person name="Kallscheuer N."/>
            <person name="Luecker S."/>
            <person name="Lage O.M."/>
            <person name="Pohl T."/>
            <person name="Merkel B.J."/>
            <person name="Hornburger P."/>
            <person name="Mueller R.-W."/>
            <person name="Bruemmer F."/>
            <person name="Labrenz M."/>
            <person name="Spormann A.M."/>
            <person name="Op den Camp H."/>
            <person name="Overmann J."/>
            <person name="Amann R."/>
            <person name="Jetten M.S.M."/>
            <person name="Mascher T."/>
            <person name="Medema M.H."/>
            <person name="Devos D.P."/>
            <person name="Kaster A.-K."/>
            <person name="Ovreas L."/>
            <person name="Rohde M."/>
            <person name="Galperin M.Y."/>
            <person name="Jogler C."/>
        </authorList>
    </citation>
    <scope>NUCLEOTIDE SEQUENCE [LARGE SCALE GENOMIC DNA]</scope>
    <source>
        <strain evidence="1 2">TBK1r</strain>
    </source>
</reference>
<name>A0ABX5XYU1_9BACT</name>
<sequence>MNKFFLTHEDMIDLLNDLSKWFAVVFDLVGKFGNAFTSGLLVKHGLVSFIEEGALIAAGRKPSGLVRCFSSDASGLAPFREEAMAL</sequence>
<dbReference type="Proteomes" id="UP000318081">
    <property type="component" value="Chromosome"/>
</dbReference>
<organism evidence="1 2">
    <name type="scientific">Stieleria magnilauensis</name>
    <dbReference type="NCBI Taxonomy" id="2527963"/>
    <lineage>
        <taxon>Bacteria</taxon>
        <taxon>Pseudomonadati</taxon>
        <taxon>Planctomycetota</taxon>
        <taxon>Planctomycetia</taxon>
        <taxon>Pirellulales</taxon>
        <taxon>Pirellulaceae</taxon>
        <taxon>Stieleria</taxon>
    </lineage>
</organism>
<proteinExistence type="predicted"/>
<dbReference type="RefSeq" id="WP_419581627.1">
    <property type="nucleotide sequence ID" value="NZ_CP036432.1"/>
</dbReference>
<accession>A0ABX5XYU1</accession>
<keyword evidence="2" id="KW-1185">Reference proteome</keyword>
<gene>
    <name evidence="1" type="ORF">TBK1r_48770</name>
</gene>
<protein>
    <submittedName>
        <fullName evidence="1">Uncharacterized protein</fullName>
    </submittedName>
</protein>
<evidence type="ECO:0000313" key="2">
    <source>
        <dbReference type="Proteomes" id="UP000318081"/>
    </source>
</evidence>
<evidence type="ECO:0000313" key="1">
    <source>
        <dbReference type="EMBL" id="QDV85861.1"/>
    </source>
</evidence>